<accession>A0AAV4QBT3</accession>
<dbReference type="AlphaFoldDB" id="A0AAV4QBT3"/>
<evidence type="ECO:0000313" key="1">
    <source>
        <dbReference type="EMBL" id="GIY07508.1"/>
    </source>
</evidence>
<sequence length="110" mass="12573">MIEAVFTKIQQFILRHKFLFSTSLKISKKALYSENIEDCRLSCTSNGVDNTIIITRNLLHNRHRLPRTKKICSVISITCICPMHRYPEDPMGDLEYPGPAGTEYPQSVTS</sequence>
<dbReference type="Proteomes" id="UP001054837">
    <property type="component" value="Unassembled WGS sequence"/>
</dbReference>
<protein>
    <submittedName>
        <fullName evidence="1">Uncharacterized protein</fullName>
    </submittedName>
</protein>
<dbReference type="EMBL" id="BPLQ01004355">
    <property type="protein sequence ID" value="GIY07508.1"/>
    <property type="molecule type" value="Genomic_DNA"/>
</dbReference>
<gene>
    <name evidence="1" type="ORF">CDAR_386361</name>
</gene>
<proteinExistence type="predicted"/>
<name>A0AAV4QBT3_9ARAC</name>
<comment type="caution">
    <text evidence="1">The sequence shown here is derived from an EMBL/GenBank/DDBJ whole genome shotgun (WGS) entry which is preliminary data.</text>
</comment>
<evidence type="ECO:0000313" key="2">
    <source>
        <dbReference type="Proteomes" id="UP001054837"/>
    </source>
</evidence>
<reference evidence="1 2" key="1">
    <citation type="submission" date="2021-06" db="EMBL/GenBank/DDBJ databases">
        <title>Caerostris darwini draft genome.</title>
        <authorList>
            <person name="Kono N."/>
            <person name="Arakawa K."/>
        </authorList>
    </citation>
    <scope>NUCLEOTIDE SEQUENCE [LARGE SCALE GENOMIC DNA]</scope>
</reference>
<keyword evidence="2" id="KW-1185">Reference proteome</keyword>
<organism evidence="1 2">
    <name type="scientific">Caerostris darwini</name>
    <dbReference type="NCBI Taxonomy" id="1538125"/>
    <lineage>
        <taxon>Eukaryota</taxon>
        <taxon>Metazoa</taxon>
        <taxon>Ecdysozoa</taxon>
        <taxon>Arthropoda</taxon>
        <taxon>Chelicerata</taxon>
        <taxon>Arachnida</taxon>
        <taxon>Araneae</taxon>
        <taxon>Araneomorphae</taxon>
        <taxon>Entelegynae</taxon>
        <taxon>Araneoidea</taxon>
        <taxon>Araneidae</taxon>
        <taxon>Caerostris</taxon>
    </lineage>
</organism>